<evidence type="ECO:0000313" key="1">
    <source>
        <dbReference type="EMBL" id="KAJ1137101.1"/>
    </source>
</evidence>
<gene>
    <name evidence="1" type="ORF">NDU88_003514</name>
</gene>
<sequence>MAAKTKKAIFLRDMLTKPAGAPRTREDIRSLDVEEPECPVTRTFLETLFSLLQADLQAIKRDLSSDLQEV</sequence>
<reference evidence="1" key="1">
    <citation type="journal article" date="2022" name="bioRxiv">
        <title>Sequencing and chromosome-scale assembly of the giantPleurodeles waltlgenome.</title>
        <authorList>
            <person name="Brown T."/>
            <person name="Elewa A."/>
            <person name="Iarovenko S."/>
            <person name="Subramanian E."/>
            <person name="Araus A.J."/>
            <person name="Petzold A."/>
            <person name="Susuki M."/>
            <person name="Suzuki K.-i.T."/>
            <person name="Hayashi T."/>
            <person name="Toyoda A."/>
            <person name="Oliveira C."/>
            <person name="Osipova E."/>
            <person name="Leigh N.D."/>
            <person name="Simon A."/>
            <person name="Yun M.H."/>
        </authorList>
    </citation>
    <scope>NUCLEOTIDE SEQUENCE</scope>
    <source>
        <strain evidence="1">20211129_DDA</strain>
        <tissue evidence="1">Liver</tissue>
    </source>
</reference>
<organism evidence="1 2">
    <name type="scientific">Pleurodeles waltl</name>
    <name type="common">Iberian ribbed newt</name>
    <dbReference type="NCBI Taxonomy" id="8319"/>
    <lineage>
        <taxon>Eukaryota</taxon>
        <taxon>Metazoa</taxon>
        <taxon>Chordata</taxon>
        <taxon>Craniata</taxon>
        <taxon>Vertebrata</taxon>
        <taxon>Euteleostomi</taxon>
        <taxon>Amphibia</taxon>
        <taxon>Batrachia</taxon>
        <taxon>Caudata</taxon>
        <taxon>Salamandroidea</taxon>
        <taxon>Salamandridae</taxon>
        <taxon>Pleurodelinae</taxon>
        <taxon>Pleurodeles</taxon>
    </lineage>
</organism>
<dbReference type="AlphaFoldDB" id="A0AAV7Q9L6"/>
<protein>
    <submittedName>
        <fullName evidence="1">Uncharacterized protein</fullName>
    </submittedName>
</protein>
<dbReference type="Proteomes" id="UP001066276">
    <property type="component" value="Chromosome 6"/>
</dbReference>
<accession>A0AAV7Q9L6</accession>
<comment type="caution">
    <text evidence="1">The sequence shown here is derived from an EMBL/GenBank/DDBJ whole genome shotgun (WGS) entry which is preliminary data.</text>
</comment>
<dbReference type="EMBL" id="JANPWB010000010">
    <property type="protein sequence ID" value="KAJ1137101.1"/>
    <property type="molecule type" value="Genomic_DNA"/>
</dbReference>
<proteinExistence type="predicted"/>
<keyword evidence="2" id="KW-1185">Reference proteome</keyword>
<evidence type="ECO:0000313" key="2">
    <source>
        <dbReference type="Proteomes" id="UP001066276"/>
    </source>
</evidence>
<name>A0AAV7Q9L6_PLEWA</name>